<evidence type="ECO:0000256" key="1">
    <source>
        <dbReference type="SAM" id="MobiDB-lite"/>
    </source>
</evidence>
<dbReference type="EMBL" id="CP108313">
    <property type="protein sequence ID" value="WTW72112.1"/>
    <property type="molecule type" value="Genomic_DNA"/>
</dbReference>
<feature type="compositionally biased region" description="Pro residues" evidence="1">
    <location>
        <begin position="220"/>
        <end position="232"/>
    </location>
</feature>
<protein>
    <submittedName>
        <fullName evidence="3">ABC transporter permease</fullName>
    </submittedName>
</protein>
<evidence type="ECO:0000313" key="3">
    <source>
        <dbReference type="EMBL" id="WTW72112.1"/>
    </source>
</evidence>
<keyword evidence="2" id="KW-0472">Membrane</keyword>
<feature type="compositionally biased region" description="Pro residues" evidence="1">
    <location>
        <begin position="1"/>
        <end position="14"/>
    </location>
</feature>
<dbReference type="AlphaFoldDB" id="A0AAU2VWZ1"/>
<sequence length="255" mass="25961">MTAPLTPPHQPSPHEPWQTPQKGGGPGGSHPRNLLESPEERDLRTDLRRAGIVCAAVTVAGVALGLLWLWLAPRVPLISDNTAVFLSDSEGEEAIGADGTFALLALAFGAVSAGLAFLFHRRGGVALVAGLAVGGVLGSVLAWQLGTRLGPTDDVVARAREVGKGVIFDAPLELHAKGALLAWSLAAMAVHLGLTAMFGPRDPEPEWGVYHGPGGAPVYRPTPPSGPTPSPGAGPTAGPEAGPSTPEPPTPPSGS</sequence>
<evidence type="ECO:0000256" key="2">
    <source>
        <dbReference type="SAM" id="Phobius"/>
    </source>
</evidence>
<proteinExistence type="predicted"/>
<keyword evidence="2" id="KW-0812">Transmembrane</keyword>
<feature type="region of interest" description="Disordered" evidence="1">
    <location>
        <begin position="207"/>
        <end position="255"/>
    </location>
</feature>
<feature type="compositionally biased region" description="Low complexity" evidence="1">
    <location>
        <begin position="233"/>
        <end position="244"/>
    </location>
</feature>
<feature type="transmembrane region" description="Helical" evidence="2">
    <location>
        <begin position="50"/>
        <end position="71"/>
    </location>
</feature>
<name>A0AAU2VWZ1_9ACTN</name>
<organism evidence="3">
    <name type="scientific">Streptomyces sp. NBC_00008</name>
    <dbReference type="NCBI Taxonomy" id="2903610"/>
    <lineage>
        <taxon>Bacteria</taxon>
        <taxon>Bacillati</taxon>
        <taxon>Actinomycetota</taxon>
        <taxon>Actinomycetes</taxon>
        <taxon>Kitasatosporales</taxon>
        <taxon>Streptomycetaceae</taxon>
        <taxon>Streptomyces</taxon>
    </lineage>
</organism>
<feature type="region of interest" description="Disordered" evidence="1">
    <location>
        <begin position="1"/>
        <end position="40"/>
    </location>
</feature>
<keyword evidence="2" id="KW-1133">Transmembrane helix</keyword>
<feature type="transmembrane region" description="Helical" evidence="2">
    <location>
        <begin position="180"/>
        <end position="198"/>
    </location>
</feature>
<feature type="transmembrane region" description="Helical" evidence="2">
    <location>
        <begin position="126"/>
        <end position="145"/>
    </location>
</feature>
<feature type="transmembrane region" description="Helical" evidence="2">
    <location>
        <begin position="101"/>
        <end position="119"/>
    </location>
</feature>
<gene>
    <name evidence="3" type="ORF">OG398_29585</name>
</gene>
<reference evidence="3" key="1">
    <citation type="submission" date="2022-10" db="EMBL/GenBank/DDBJ databases">
        <title>The complete genomes of actinobacterial strains from the NBC collection.</title>
        <authorList>
            <person name="Joergensen T.S."/>
            <person name="Alvarez Arevalo M."/>
            <person name="Sterndorff E.B."/>
            <person name="Faurdal D."/>
            <person name="Vuksanovic O."/>
            <person name="Mourched A.-S."/>
            <person name="Charusanti P."/>
            <person name="Shaw S."/>
            <person name="Blin K."/>
            <person name="Weber T."/>
        </authorList>
    </citation>
    <scope>NUCLEOTIDE SEQUENCE</scope>
    <source>
        <strain evidence="3">NBC_00008</strain>
    </source>
</reference>
<feature type="compositionally biased region" description="Pro residues" evidence="1">
    <location>
        <begin position="245"/>
        <end position="255"/>
    </location>
</feature>
<accession>A0AAU2VWZ1</accession>